<feature type="non-terminal residue" evidence="2">
    <location>
        <position position="600"/>
    </location>
</feature>
<organism evidence="2 3">
    <name type="scientific">Mesorhabditis spiculigera</name>
    <dbReference type="NCBI Taxonomy" id="96644"/>
    <lineage>
        <taxon>Eukaryota</taxon>
        <taxon>Metazoa</taxon>
        <taxon>Ecdysozoa</taxon>
        <taxon>Nematoda</taxon>
        <taxon>Chromadorea</taxon>
        <taxon>Rhabditida</taxon>
        <taxon>Rhabditina</taxon>
        <taxon>Rhabditomorpha</taxon>
        <taxon>Rhabditoidea</taxon>
        <taxon>Rhabditidae</taxon>
        <taxon>Mesorhabditinae</taxon>
        <taxon>Mesorhabditis</taxon>
    </lineage>
</organism>
<gene>
    <name evidence="2" type="ORF">MSPICULIGERA_LOCUS23037</name>
</gene>
<dbReference type="EMBL" id="CATQJA010002702">
    <property type="protein sequence ID" value="CAJ0585004.1"/>
    <property type="molecule type" value="Genomic_DNA"/>
</dbReference>
<dbReference type="AlphaFoldDB" id="A0AA36GBH4"/>
<comment type="caution">
    <text evidence="2">The sequence shown here is derived from an EMBL/GenBank/DDBJ whole genome shotgun (WGS) entry which is preliminary data.</text>
</comment>
<dbReference type="Proteomes" id="UP001177023">
    <property type="component" value="Unassembled WGS sequence"/>
</dbReference>
<reference evidence="2" key="1">
    <citation type="submission" date="2023-06" db="EMBL/GenBank/DDBJ databases">
        <authorList>
            <person name="Delattre M."/>
        </authorList>
    </citation>
    <scope>NUCLEOTIDE SEQUENCE</scope>
    <source>
        <strain evidence="2">AF72</strain>
    </source>
</reference>
<feature type="compositionally biased region" description="Polar residues" evidence="1">
    <location>
        <begin position="535"/>
        <end position="546"/>
    </location>
</feature>
<feature type="compositionally biased region" description="Low complexity" evidence="1">
    <location>
        <begin position="508"/>
        <end position="529"/>
    </location>
</feature>
<sequence length="600" mass="65993">MPPSFAQPNWTEPYRGILITLVEQKGIDCAPTEPSQQANQLQKNMLHFRSIVEMFVSMMPGLNDVAVLEKWAWMCEMHYRSQIVAKATGLMRWRFANAMSKIPYQNNSFLHIMSEDRFDELCVKFTTTAQDDIMRNEYRGILAEIGKSNEANFLAAHPQVPQLPGGSQAKAKILDDASASDNGKKTARTSFVQFQAKPGQYEPTVREALNAKMLSAKNLPDPEALDFEGLCMGSKARENGGLWKREMVGTLVEEMKNNPPIWEDPSQHSLRPLCDKLKSEHRATWITEDDCRRQIDEMRMVVDKLSRKRQLQIAPEVLNFYMALQQVPRTSLPKPPVTTIVNTTTPTPPTPIAAAPTTVHAEPSTSTALFELAGAFAAATKAPDSALTNGLGDSAAKRVKYPVTASVPAPDATVAHWLSIVSQQLEAAAQRNNGHLPTPTVPQMPISINGHENVWVPPREDELNKPKPTVSTVSATATAAVMVKPLEAPALHNIGIQNIVTELRNRRTSPPAAATATSSGAATNGRSAAKFPAHQQPSSPALTSTVRPEMCSQFETDKWSLLGQLMAHHARELERAKGTGIALKFQKDVTELIAKYHENP</sequence>
<protein>
    <submittedName>
        <fullName evidence="2">Uncharacterized protein</fullName>
    </submittedName>
</protein>
<evidence type="ECO:0000256" key="1">
    <source>
        <dbReference type="SAM" id="MobiDB-lite"/>
    </source>
</evidence>
<evidence type="ECO:0000313" key="3">
    <source>
        <dbReference type="Proteomes" id="UP001177023"/>
    </source>
</evidence>
<feature type="region of interest" description="Disordered" evidence="1">
    <location>
        <begin position="505"/>
        <end position="547"/>
    </location>
</feature>
<keyword evidence="3" id="KW-1185">Reference proteome</keyword>
<proteinExistence type="predicted"/>
<accession>A0AA36GBH4</accession>
<evidence type="ECO:0000313" key="2">
    <source>
        <dbReference type="EMBL" id="CAJ0585004.1"/>
    </source>
</evidence>
<name>A0AA36GBH4_9BILA</name>